<feature type="domain" description="ABC-type uncharacterised transport system" evidence="2">
    <location>
        <begin position="184"/>
        <end position="473"/>
    </location>
</feature>
<dbReference type="RefSeq" id="WP_394833914.1">
    <property type="nucleotide sequence ID" value="NZ_CP089929.1"/>
</dbReference>
<dbReference type="Pfam" id="PF23357">
    <property type="entry name" value="DUF7088"/>
    <property type="match status" value="1"/>
</dbReference>
<dbReference type="InterPro" id="IPR055396">
    <property type="entry name" value="DUF7088"/>
</dbReference>
<keyword evidence="1" id="KW-0812">Transmembrane</keyword>
<gene>
    <name evidence="4" type="ORF">LVJ94_46160</name>
</gene>
<keyword evidence="5" id="KW-1185">Reference proteome</keyword>
<keyword evidence="1" id="KW-0472">Membrane</keyword>
<dbReference type="EMBL" id="CP089983">
    <property type="protein sequence ID" value="WXB04277.1"/>
    <property type="molecule type" value="Genomic_DNA"/>
</dbReference>
<dbReference type="InterPro" id="IPR019196">
    <property type="entry name" value="ABC_transp_unknown"/>
</dbReference>
<organism evidence="4 5">
    <name type="scientific">Pendulispora rubella</name>
    <dbReference type="NCBI Taxonomy" id="2741070"/>
    <lineage>
        <taxon>Bacteria</taxon>
        <taxon>Pseudomonadati</taxon>
        <taxon>Myxococcota</taxon>
        <taxon>Myxococcia</taxon>
        <taxon>Myxococcales</taxon>
        <taxon>Sorangiineae</taxon>
        <taxon>Pendulisporaceae</taxon>
        <taxon>Pendulispora</taxon>
    </lineage>
</organism>
<name>A0ABZ2L0K5_9BACT</name>
<feature type="transmembrane region" description="Helical" evidence="1">
    <location>
        <begin position="580"/>
        <end position="598"/>
    </location>
</feature>
<evidence type="ECO:0000256" key="1">
    <source>
        <dbReference type="SAM" id="Phobius"/>
    </source>
</evidence>
<evidence type="ECO:0000313" key="5">
    <source>
        <dbReference type="Proteomes" id="UP001374803"/>
    </source>
</evidence>
<dbReference type="Proteomes" id="UP001374803">
    <property type="component" value="Chromosome"/>
</dbReference>
<protein>
    <submittedName>
        <fullName evidence="4">GldG family protein</fullName>
    </submittedName>
</protein>
<evidence type="ECO:0000313" key="4">
    <source>
        <dbReference type="EMBL" id="WXB04277.1"/>
    </source>
</evidence>
<dbReference type="Pfam" id="PF09822">
    <property type="entry name" value="ABC_transp_aux"/>
    <property type="match status" value="1"/>
</dbReference>
<feature type="domain" description="DUF7088" evidence="3">
    <location>
        <begin position="42"/>
        <end position="140"/>
    </location>
</feature>
<proteinExistence type="predicted"/>
<accession>A0ABZ2L0K5</accession>
<evidence type="ECO:0000259" key="3">
    <source>
        <dbReference type="Pfam" id="PF23357"/>
    </source>
</evidence>
<sequence>MERKARAAAESGVLLLVIAGILVALNALSALGVHKRFDTTKSERFKLSKGSGTLVHDMKQSMQVDAYVTKGLPKLDAFVRDLRDLLQEYKDASGGKFNYNIIEAKDEETKKTAKDAGLVEQPFGEASATESEKAAVTMGFMGLVLKYGSEKDSIRSLDPGNTSGLEFWLTNKIREIRDKADDVKRKIGVLTGHDEMKLSEPNLVPAQLGKATMQDIITKNFPFYTFQDVDLKNGDSAIDEALEGLIITQPGKDISDKELRRIDEFVMKGKSLAIFASAVNVKASDAAMNATLSAHGLEKLLGGYGIELRKEAVLDFGRSFGVQMLTQGGIARPRFPAFISVQDDSRFSGEEQLLDSSFPPFFRMNDLVFPFASPLALHTDIQPEATMKAVARSTPNSTAVGGDTTDLKPFQNWSALRKKSAPAQFVIAATVDGTLKSAFQGGDKQGIETPEKSKSAARVFVLSASQFLANPFARAGNAPDMGQMGMMMPQMGGDEQLQQLAQPYAQQALTNTILSFKNTLDWLGGDSDLLAVSAKILNEAPLAYGEVSKPNIDFENETDESLKKREDEIKASRKSTQNKVQWLLILGIPLLFSLYGVLRWRSRIASRENVSLA</sequence>
<evidence type="ECO:0000259" key="2">
    <source>
        <dbReference type="Pfam" id="PF09822"/>
    </source>
</evidence>
<keyword evidence="1" id="KW-1133">Transmembrane helix</keyword>
<reference evidence="4" key="1">
    <citation type="submission" date="2021-12" db="EMBL/GenBank/DDBJ databases">
        <title>Discovery of the Pendulisporaceae a myxobacterial family with distinct sporulation behavior and unique specialized metabolism.</title>
        <authorList>
            <person name="Garcia R."/>
            <person name="Popoff A."/>
            <person name="Bader C.D."/>
            <person name="Loehr J."/>
            <person name="Walesch S."/>
            <person name="Walt C."/>
            <person name="Boldt J."/>
            <person name="Bunk B."/>
            <person name="Haeckl F.J.F.P.J."/>
            <person name="Gunesch A.P."/>
            <person name="Birkelbach J."/>
            <person name="Nuebel U."/>
            <person name="Pietschmann T."/>
            <person name="Bach T."/>
            <person name="Mueller R."/>
        </authorList>
    </citation>
    <scope>NUCLEOTIDE SEQUENCE</scope>
    <source>
        <strain evidence="4">MSr11367</strain>
    </source>
</reference>